<proteinExistence type="predicted"/>
<feature type="region of interest" description="Disordered" evidence="1">
    <location>
        <begin position="332"/>
        <end position="430"/>
    </location>
</feature>
<reference evidence="2" key="1">
    <citation type="submission" date="2021-02" db="EMBL/GenBank/DDBJ databases">
        <title>Psilocybe cubensis genome.</title>
        <authorList>
            <person name="Mckernan K.J."/>
            <person name="Crawford S."/>
            <person name="Trippe A."/>
            <person name="Kane L.T."/>
            <person name="Mclaughlin S."/>
        </authorList>
    </citation>
    <scope>NUCLEOTIDE SEQUENCE [LARGE SCALE GENOMIC DNA]</scope>
    <source>
        <strain evidence="2">MGC-MH-2018</strain>
    </source>
</reference>
<feature type="compositionally biased region" description="Polar residues" evidence="1">
    <location>
        <begin position="421"/>
        <end position="430"/>
    </location>
</feature>
<dbReference type="EMBL" id="JAFIQS010000005">
    <property type="protein sequence ID" value="KAG5169077.1"/>
    <property type="molecule type" value="Genomic_DNA"/>
</dbReference>
<dbReference type="OrthoDB" id="3253137at2759"/>
<dbReference type="AlphaFoldDB" id="A0A8H7XYD8"/>
<gene>
    <name evidence="2" type="ORF">JR316_005633</name>
</gene>
<evidence type="ECO:0000256" key="1">
    <source>
        <dbReference type="SAM" id="MobiDB-lite"/>
    </source>
</evidence>
<feature type="region of interest" description="Disordered" evidence="1">
    <location>
        <begin position="290"/>
        <end position="314"/>
    </location>
</feature>
<feature type="compositionally biased region" description="Basic and acidic residues" evidence="1">
    <location>
        <begin position="336"/>
        <end position="352"/>
    </location>
</feature>
<organism evidence="2">
    <name type="scientific">Psilocybe cubensis</name>
    <name type="common">Psychedelic mushroom</name>
    <name type="synonym">Stropharia cubensis</name>
    <dbReference type="NCBI Taxonomy" id="181762"/>
    <lineage>
        <taxon>Eukaryota</taxon>
        <taxon>Fungi</taxon>
        <taxon>Dikarya</taxon>
        <taxon>Basidiomycota</taxon>
        <taxon>Agaricomycotina</taxon>
        <taxon>Agaricomycetes</taxon>
        <taxon>Agaricomycetidae</taxon>
        <taxon>Agaricales</taxon>
        <taxon>Agaricineae</taxon>
        <taxon>Strophariaceae</taxon>
        <taxon>Psilocybe</taxon>
    </lineage>
</organism>
<comment type="caution">
    <text evidence="2">The sequence shown here is derived from an EMBL/GenBank/DDBJ whole genome shotgun (WGS) entry which is preliminary data.</text>
</comment>
<sequence length="430" mass="47846">MGKWCVSSLSYHATVVSTHLDPADPHQPSRTPNYVEDILHSKISSMVSGAIRRASVEKEPSITYENFVHELDAGDSFTTSIIDVLVKEIADRHTRPFSDRKFLSERTITTLRQLSRHARSYPSRIPGRSHSRRGINLAEYFTASPNELDMEDDDDDFVETMPLPGGSDPESARLNPMHAEFHANVWPPASTRRITASPSPVSDEWPLPPNPWAATGSSSSTVAPATALTRQPSIRRSPPRTRLVDFNDYTTRRRLATRNALVSRLDVTETVTEPREGSSSQTLRRFFPFPRSRRHQPSTNPAWSELSDSLSPDSDEPMHYFVEPPNVATWYDYDPPEPRLSPEVESREETENLLRAPRLRRGGIRPPESMLSRHASPVIIATPPPPTAPAESTTPAPAPTLQNTESSSIPVPEEPIAYPTPGSSENENAA</sequence>
<name>A0A8H7XYD8_PSICU</name>
<accession>A0A8H7XYD8</accession>
<evidence type="ECO:0000313" key="2">
    <source>
        <dbReference type="EMBL" id="KAG5169077.1"/>
    </source>
</evidence>
<protein>
    <submittedName>
        <fullName evidence="2">Uncharacterized protein</fullName>
    </submittedName>
</protein>